<accession>A0A382DL68</accession>
<dbReference type="AlphaFoldDB" id="A0A382DL68"/>
<sequence>MSVFKKVLRRIEKTSLMQSEQKEQ</sequence>
<name>A0A382DL68_9ZZZZ</name>
<organism evidence="1">
    <name type="scientific">marine metagenome</name>
    <dbReference type="NCBI Taxonomy" id="408172"/>
    <lineage>
        <taxon>unclassified sequences</taxon>
        <taxon>metagenomes</taxon>
        <taxon>ecological metagenomes</taxon>
    </lineage>
</organism>
<gene>
    <name evidence="1" type="ORF">METZ01_LOCUS191636</name>
</gene>
<evidence type="ECO:0000313" key="1">
    <source>
        <dbReference type="EMBL" id="SVB38782.1"/>
    </source>
</evidence>
<proteinExistence type="predicted"/>
<reference evidence="1" key="1">
    <citation type="submission" date="2018-05" db="EMBL/GenBank/DDBJ databases">
        <authorList>
            <person name="Lanie J.A."/>
            <person name="Ng W.-L."/>
            <person name="Kazmierczak K.M."/>
            <person name="Andrzejewski T.M."/>
            <person name="Davidsen T.M."/>
            <person name="Wayne K.J."/>
            <person name="Tettelin H."/>
            <person name="Glass J.I."/>
            <person name="Rusch D."/>
            <person name="Podicherti R."/>
            <person name="Tsui H.-C.T."/>
            <person name="Winkler M.E."/>
        </authorList>
    </citation>
    <scope>NUCLEOTIDE SEQUENCE</scope>
</reference>
<protein>
    <submittedName>
        <fullName evidence="1">Uncharacterized protein</fullName>
    </submittedName>
</protein>
<dbReference type="EMBL" id="UINC01039789">
    <property type="protein sequence ID" value="SVB38782.1"/>
    <property type="molecule type" value="Genomic_DNA"/>
</dbReference>